<dbReference type="EMBL" id="PGXC01000070">
    <property type="protein sequence ID" value="PKK88063.1"/>
    <property type="molecule type" value="Genomic_DNA"/>
</dbReference>
<dbReference type="InterPro" id="IPR038765">
    <property type="entry name" value="Papain-like_cys_pep_sf"/>
</dbReference>
<dbReference type="Pfam" id="PF01841">
    <property type="entry name" value="Transglut_core"/>
    <property type="match status" value="1"/>
</dbReference>
<dbReference type="Gene3D" id="3.10.620.30">
    <property type="match status" value="1"/>
</dbReference>
<name>A0A2N1PI96_9BACT</name>
<sequence>MIQERFAGMLKMFSDFSNSDMTVSFSYDFSHDAFLELRNKYGLCNIAGSGNDLSKTLELLRWVSENVRHDGEYDNHVAENSLDLLEYAFEKSDRGINCRALSTILTECLLAIGIPARIFYLMPLSPYERDNHVVVGAYIESSGKWVMIDPTYNCYFMNESGIVLSPWEARDSIANRSEIFINDDLFYNDSGMSPEKIKAIYFEYMSKNLFYMRSSVNNSYDCLRSGGFVHLCPNGYDVARSLKLNKEFRGQSGFQEDILYVSLECFTAAPDCFNSGSETLLDKGVGIWQENSSGRWG</sequence>
<dbReference type="Proteomes" id="UP000233256">
    <property type="component" value="Unassembled WGS sequence"/>
</dbReference>
<evidence type="ECO:0000259" key="1">
    <source>
        <dbReference type="Pfam" id="PF01841"/>
    </source>
</evidence>
<dbReference type="SUPFAM" id="SSF54001">
    <property type="entry name" value="Cysteine proteinases"/>
    <property type="match status" value="1"/>
</dbReference>
<comment type="caution">
    <text evidence="2">The sequence shown here is derived from an EMBL/GenBank/DDBJ whole genome shotgun (WGS) entry which is preliminary data.</text>
</comment>
<proteinExistence type="predicted"/>
<organism evidence="2 3">
    <name type="scientific">Candidatus Wallbacteria bacterium HGW-Wallbacteria-1</name>
    <dbReference type="NCBI Taxonomy" id="2013854"/>
    <lineage>
        <taxon>Bacteria</taxon>
        <taxon>Candidatus Walliibacteriota</taxon>
    </lineage>
</organism>
<gene>
    <name evidence="2" type="ORF">CVV64_20440</name>
</gene>
<accession>A0A2N1PI96</accession>
<dbReference type="AlphaFoldDB" id="A0A2N1PI96"/>
<feature type="domain" description="Transglutaminase-like" evidence="1">
    <location>
        <begin position="47"/>
        <end position="150"/>
    </location>
</feature>
<protein>
    <recommendedName>
        <fullName evidence="1">Transglutaminase-like domain-containing protein</fullName>
    </recommendedName>
</protein>
<evidence type="ECO:0000313" key="3">
    <source>
        <dbReference type="Proteomes" id="UP000233256"/>
    </source>
</evidence>
<dbReference type="InterPro" id="IPR002931">
    <property type="entry name" value="Transglutaminase-like"/>
</dbReference>
<reference evidence="2 3" key="1">
    <citation type="journal article" date="2017" name="ISME J.">
        <title>Potential for microbial H2 and metal transformations associated with novel bacteria and archaea in deep terrestrial subsurface sediments.</title>
        <authorList>
            <person name="Hernsdorf A.W."/>
            <person name="Amano Y."/>
            <person name="Miyakawa K."/>
            <person name="Ise K."/>
            <person name="Suzuki Y."/>
            <person name="Anantharaman K."/>
            <person name="Probst A."/>
            <person name="Burstein D."/>
            <person name="Thomas B.C."/>
            <person name="Banfield J.F."/>
        </authorList>
    </citation>
    <scope>NUCLEOTIDE SEQUENCE [LARGE SCALE GENOMIC DNA]</scope>
    <source>
        <strain evidence="2">HGW-Wallbacteria-1</strain>
    </source>
</reference>
<evidence type="ECO:0000313" key="2">
    <source>
        <dbReference type="EMBL" id="PKK88063.1"/>
    </source>
</evidence>